<dbReference type="Gene3D" id="3.30.230.10">
    <property type="match status" value="1"/>
</dbReference>
<evidence type="ECO:0000256" key="4">
    <source>
        <dbReference type="ARBA" id="ARBA00022741"/>
    </source>
</evidence>
<dbReference type="GO" id="GO:0005829">
    <property type="term" value="C:cytosol"/>
    <property type="evidence" value="ECO:0007669"/>
    <property type="project" value="InterPro"/>
</dbReference>
<dbReference type="NCBIfam" id="TIGR01240">
    <property type="entry name" value="mevDPdecarb"/>
    <property type="match status" value="1"/>
</dbReference>
<dbReference type="Pfam" id="PF18376">
    <property type="entry name" value="MDD_C"/>
    <property type="match status" value="1"/>
</dbReference>
<reference evidence="10 11" key="1">
    <citation type="submission" date="2020-08" db="EMBL/GenBank/DDBJ databases">
        <title>Streptomyces sp. PSKA01 genome sequencing and assembly.</title>
        <authorList>
            <person name="Mandal S."/>
            <person name="Maiti P.K."/>
            <person name="Das P."/>
        </authorList>
    </citation>
    <scope>NUCLEOTIDE SEQUENCE [LARGE SCALE GENOMIC DNA]</scope>
    <source>
        <strain evidence="10 11">PSKA01</strain>
    </source>
</reference>
<evidence type="ECO:0000256" key="3">
    <source>
        <dbReference type="ARBA" id="ARBA00022516"/>
    </source>
</evidence>
<dbReference type="SUPFAM" id="SSF54211">
    <property type="entry name" value="Ribosomal protein S5 domain 2-like"/>
    <property type="match status" value="1"/>
</dbReference>
<keyword evidence="5" id="KW-0067">ATP-binding</keyword>
<dbReference type="InterPro" id="IPR041431">
    <property type="entry name" value="Mvd1_C"/>
</dbReference>
<dbReference type="InterPro" id="IPR020568">
    <property type="entry name" value="Ribosomal_Su5_D2-typ_SF"/>
</dbReference>
<dbReference type="EC" id="4.1.1.33" evidence="2"/>
<evidence type="ECO:0000259" key="9">
    <source>
        <dbReference type="Pfam" id="PF22700"/>
    </source>
</evidence>
<dbReference type="GO" id="GO:0019287">
    <property type="term" value="P:isopentenyl diphosphate biosynthetic process, mevalonate pathway"/>
    <property type="evidence" value="ECO:0007669"/>
    <property type="project" value="InterPro"/>
</dbReference>
<comment type="similarity">
    <text evidence="1">Belongs to the diphosphomevalonate decarboxylase family.</text>
</comment>
<dbReference type="EMBL" id="JACMSF010000001">
    <property type="protein sequence ID" value="MBC2900343.1"/>
    <property type="molecule type" value="Genomic_DNA"/>
</dbReference>
<dbReference type="RefSeq" id="WP_186280204.1">
    <property type="nucleotide sequence ID" value="NZ_JACMSF010000001.1"/>
</dbReference>
<evidence type="ECO:0000256" key="5">
    <source>
        <dbReference type="ARBA" id="ARBA00022840"/>
    </source>
</evidence>
<proteinExistence type="inferred from homology"/>
<dbReference type="GO" id="GO:0005524">
    <property type="term" value="F:ATP binding"/>
    <property type="evidence" value="ECO:0007669"/>
    <property type="project" value="UniProtKB-KW"/>
</dbReference>
<keyword evidence="4" id="KW-0547">Nucleotide-binding</keyword>
<gene>
    <name evidence="10" type="primary">mvaD</name>
    <name evidence="10" type="ORF">H4N64_01765</name>
</gene>
<comment type="caution">
    <text evidence="10">The sequence shown here is derived from an EMBL/GenBank/DDBJ whole genome shotgun (WGS) entry which is preliminary data.</text>
</comment>
<evidence type="ECO:0000256" key="1">
    <source>
        <dbReference type="ARBA" id="ARBA00008831"/>
    </source>
</evidence>
<dbReference type="FunFam" id="3.30.230.10:FF:000072">
    <property type="entry name" value="Diphosphomevalonate decarboxylase"/>
    <property type="match status" value="1"/>
</dbReference>
<dbReference type="Proteomes" id="UP000584670">
    <property type="component" value="Unassembled WGS sequence"/>
</dbReference>
<feature type="domain" description="Mvd1 C-terminal" evidence="8">
    <location>
        <begin position="200"/>
        <end position="330"/>
    </location>
</feature>
<evidence type="ECO:0000259" key="8">
    <source>
        <dbReference type="Pfam" id="PF18376"/>
    </source>
</evidence>
<dbReference type="Pfam" id="PF22700">
    <property type="entry name" value="MVD-like_N"/>
    <property type="match status" value="1"/>
</dbReference>
<keyword evidence="11" id="KW-1185">Reference proteome</keyword>
<evidence type="ECO:0000313" key="10">
    <source>
        <dbReference type="EMBL" id="MBC2900343.1"/>
    </source>
</evidence>
<evidence type="ECO:0000256" key="6">
    <source>
        <dbReference type="ARBA" id="ARBA00023098"/>
    </source>
</evidence>
<dbReference type="PANTHER" id="PTHR10977:SF3">
    <property type="entry name" value="DIPHOSPHOMEVALONATE DECARBOXYLASE"/>
    <property type="match status" value="1"/>
</dbReference>
<dbReference type="PIRSF" id="PIRSF015950">
    <property type="entry name" value="Mev_P_decrbx"/>
    <property type="match status" value="1"/>
</dbReference>
<dbReference type="SUPFAM" id="SSF55060">
    <property type="entry name" value="GHMP Kinase, C-terminal domain"/>
    <property type="match status" value="1"/>
</dbReference>
<keyword evidence="3" id="KW-0444">Lipid biosynthesis</keyword>
<accession>A0A7X1IXE4</accession>
<evidence type="ECO:0000313" key="11">
    <source>
        <dbReference type="Proteomes" id="UP000584670"/>
    </source>
</evidence>
<evidence type="ECO:0000256" key="7">
    <source>
        <dbReference type="ARBA" id="ARBA00023239"/>
    </source>
</evidence>
<organism evidence="10 11">
    <name type="scientific">Streptomyces cupreus</name>
    <dbReference type="NCBI Taxonomy" id="2759956"/>
    <lineage>
        <taxon>Bacteria</taxon>
        <taxon>Bacillati</taxon>
        <taxon>Actinomycetota</taxon>
        <taxon>Actinomycetes</taxon>
        <taxon>Kitasatosporales</taxon>
        <taxon>Streptomycetaceae</taxon>
        <taxon>Streptomyces</taxon>
    </lineage>
</organism>
<keyword evidence="6" id="KW-0443">Lipid metabolism</keyword>
<dbReference type="Gene3D" id="3.30.70.890">
    <property type="entry name" value="GHMP kinase, C-terminal domain"/>
    <property type="match status" value="1"/>
</dbReference>
<dbReference type="InterPro" id="IPR014721">
    <property type="entry name" value="Ribsml_uS5_D2-typ_fold_subgr"/>
</dbReference>
<dbReference type="InterPro" id="IPR036554">
    <property type="entry name" value="GHMP_kinase_C_sf"/>
</dbReference>
<sequence length="351" mass="36469">MHAEFPTNLIDVRERGTAGRATAVAHPNIALIKYWGKRDEHLVLPRVDSLSMTLNVFPTTTSVRLAPRSGSDMVTLNGRPAAGEALRRIVDFLDLVRERAGLAHRAVVDSENTVPTGAGLASSASGFAALAVAAAAAYGLDLDATALSGLARRGSGSASRSVFGGFAVWHAGPDAGSAEEADRSSYAEPVPVGDLDPALVVAVVDAGPKPVSSRAAMRRTVDTSPLYEPWAVSSQADLIEMRAALLAGDIEAVGEIAERNALGMHATMLAARPAVRYLSPATLTVLDSVLRLRQDGIPAYATMDAGPNVKVLCRRVDADRVAEAVCVAVPGGAVHIAEPGPGARLLHGDGR</sequence>
<protein>
    <recommendedName>
        <fullName evidence="2">diphosphomevalonate decarboxylase</fullName>
        <ecNumber evidence="2">4.1.1.33</ecNumber>
    </recommendedName>
</protein>
<name>A0A7X1IXE4_9ACTN</name>
<dbReference type="InterPro" id="IPR029765">
    <property type="entry name" value="Mev_diP_decarb"/>
</dbReference>
<dbReference type="GO" id="GO:0004163">
    <property type="term" value="F:diphosphomevalonate decarboxylase activity"/>
    <property type="evidence" value="ECO:0007669"/>
    <property type="project" value="UniProtKB-EC"/>
</dbReference>
<dbReference type="InterPro" id="IPR053859">
    <property type="entry name" value="MVD-like_N"/>
</dbReference>
<dbReference type="PANTHER" id="PTHR10977">
    <property type="entry name" value="DIPHOSPHOMEVALONATE DECARBOXYLASE"/>
    <property type="match status" value="1"/>
</dbReference>
<keyword evidence="7 10" id="KW-0456">Lyase</keyword>
<dbReference type="AlphaFoldDB" id="A0A7X1IXE4"/>
<dbReference type="InterPro" id="IPR005935">
    <property type="entry name" value="Mev_decarb"/>
</dbReference>
<feature type="domain" description="Diphosphomevalonate decarboxylase-like N-terminal" evidence="9">
    <location>
        <begin position="25"/>
        <end position="174"/>
    </location>
</feature>
<evidence type="ECO:0000256" key="2">
    <source>
        <dbReference type="ARBA" id="ARBA00012296"/>
    </source>
</evidence>